<dbReference type="Pfam" id="PF13521">
    <property type="entry name" value="AAA_28"/>
    <property type="match status" value="1"/>
</dbReference>
<dbReference type="Proteomes" id="UP001184861">
    <property type="component" value="Unassembled WGS sequence"/>
</dbReference>
<proteinExistence type="predicted"/>
<accession>A0AAE3Y8V4</accession>
<dbReference type="SUPFAM" id="SSF52540">
    <property type="entry name" value="P-loop containing nucleoside triphosphate hydrolases"/>
    <property type="match status" value="1"/>
</dbReference>
<dbReference type="AlphaFoldDB" id="A0AAE3Y8V4"/>
<name>A0AAE3Y8V4_9FLAO</name>
<evidence type="ECO:0000313" key="2">
    <source>
        <dbReference type="EMBL" id="MDR6525611.1"/>
    </source>
</evidence>
<evidence type="ECO:0000259" key="1">
    <source>
        <dbReference type="Pfam" id="PF13521"/>
    </source>
</evidence>
<feature type="domain" description="NadR/Ttd14 AAA" evidence="1">
    <location>
        <begin position="9"/>
        <end position="174"/>
    </location>
</feature>
<reference evidence="2" key="1">
    <citation type="submission" date="2023-07" db="EMBL/GenBank/DDBJ databases">
        <title>Sorghum-associated microbial communities from plants grown in Nebraska, USA.</title>
        <authorList>
            <person name="Schachtman D."/>
        </authorList>
    </citation>
    <scope>NUCLEOTIDE SEQUENCE</scope>
    <source>
        <strain evidence="2">DS2360</strain>
    </source>
</reference>
<dbReference type="Gene3D" id="3.40.50.300">
    <property type="entry name" value="P-loop containing nucleotide triphosphate hydrolases"/>
    <property type="match status" value="1"/>
</dbReference>
<comment type="caution">
    <text evidence="2">The sequence shown here is derived from an EMBL/GenBank/DDBJ whole genome shotgun (WGS) entry which is preliminary data.</text>
</comment>
<organism evidence="2 3">
    <name type="scientific">Chryseobacterium rhizosphaerae</name>
    <dbReference type="NCBI Taxonomy" id="395937"/>
    <lineage>
        <taxon>Bacteria</taxon>
        <taxon>Pseudomonadati</taxon>
        <taxon>Bacteroidota</taxon>
        <taxon>Flavobacteriia</taxon>
        <taxon>Flavobacteriales</taxon>
        <taxon>Weeksellaceae</taxon>
        <taxon>Chryseobacterium group</taxon>
        <taxon>Chryseobacterium</taxon>
    </lineage>
</organism>
<dbReference type="InterPro" id="IPR027417">
    <property type="entry name" value="P-loop_NTPase"/>
</dbReference>
<protein>
    <submittedName>
        <fullName evidence="2">ATPase</fullName>
    </submittedName>
</protein>
<sequence>MEKETPILYVITGGPGSGKTTLLDELGRKGFITVPEEGRRIIKEQLSLNGEGLPWINKILFAKLMFEASAAAYQKISRIPDLKTAFFDRGILDTIGYLKTENIRVPEEMKTQAGAMAYHKNVFILPPWHEIYENDPERKQTPEEAVLSFDCIKETYLEFGYHVIEVPKDTLQRRLQFILEKIGADNSDSAVS</sequence>
<gene>
    <name evidence="2" type="ORF">J2787_000981</name>
</gene>
<dbReference type="InterPro" id="IPR038727">
    <property type="entry name" value="NadR/Ttd14_AAA_dom"/>
</dbReference>
<dbReference type="RefSeq" id="WP_309945067.1">
    <property type="nucleotide sequence ID" value="NZ_JAVDQY010000001.1"/>
</dbReference>
<dbReference type="EMBL" id="JAVDQY010000001">
    <property type="protein sequence ID" value="MDR6525611.1"/>
    <property type="molecule type" value="Genomic_DNA"/>
</dbReference>
<evidence type="ECO:0000313" key="3">
    <source>
        <dbReference type="Proteomes" id="UP001184861"/>
    </source>
</evidence>